<reference evidence="2 3" key="1">
    <citation type="submission" date="2024-01" db="EMBL/GenBank/DDBJ databases">
        <title>Multi-omics insights into the function and evolution of sodium benzoate biodegradation pathways in Benzoatithermus flavus gen. nov., sp. nov. from hot spring.</title>
        <authorList>
            <person name="Hu C.-J."/>
            <person name="Li W.-J."/>
        </authorList>
    </citation>
    <scope>NUCLEOTIDE SEQUENCE [LARGE SCALE GENOMIC DNA]</scope>
    <source>
        <strain evidence="2 3">SYSU G07066</strain>
    </source>
</reference>
<dbReference type="SUPFAM" id="SSF143011">
    <property type="entry name" value="RelE-like"/>
    <property type="match status" value="1"/>
</dbReference>
<dbReference type="InterPro" id="IPR052747">
    <property type="entry name" value="TA_system_RelE_toxin"/>
</dbReference>
<dbReference type="InterPro" id="IPR007712">
    <property type="entry name" value="RelE/ParE_toxin"/>
</dbReference>
<dbReference type="RefSeq" id="WP_418159049.1">
    <property type="nucleotide sequence ID" value="NZ_JBBLZC010000007.1"/>
</dbReference>
<name>A0ABU8XPR2_9PROT</name>
<dbReference type="Proteomes" id="UP001375743">
    <property type="component" value="Unassembled WGS sequence"/>
</dbReference>
<sequence>MSRRADTLRLWSLKQMEAKQRNRIRAKLDELAQDPRARHLDIKKLEGRPGYRLRVDDWRVIYEIEDVVRVVTVQRIAPPGSVYR</sequence>
<organism evidence="2 3">
    <name type="scientific">Benzoatithermus flavus</name>
    <dbReference type="NCBI Taxonomy" id="3108223"/>
    <lineage>
        <taxon>Bacteria</taxon>
        <taxon>Pseudomonadati</taxon>
        <taxon>Pseudomonadota</taxon>
        <taxon>Alphaproteobacteria</taxon>
        <taxon>Geminicoccales</taxon>
        <taxon>Geminicoccaceae</taxon>
        <taxon>Benzoatithermus</taxon>
    </lineage>
</organism>
<accession>A0ABU8XPR2</accession>
<evidence type="ECO:0000313" key="2">
    <source>
        <dbReference type="EMBL" id="MEK0083198.1"/>
    </source>
</evidence>
<evidence type="ECO:0000313" key="3">
    <source>
        <dbReference type="Proteomes" id="UP001375743"/>
    </source>
</evidence>
<dbReference type="Pfam" id="PF05016">
    <property type="entry name" value="ParE_toxin"/>
    <property type="match status" value="1"/>
</dbReference>
<evidence type="ECO:0000256" key="1">
    <source>
        <dbReference type="ARBA" id="ARBA00022649"/>
    </source>
</evidence>
<comment type="caution">
    <text evidence="2">The sequence shown here is derived from an EMBL/GenBank/DDBJ whole genome shotgun (WGS) entry which is preliminary data.</text>
</comment>
<dbReference type="PANTHER" id="PTHR38813:SF1">
    <property type="entry name" value="TOXIN RELE1-RELATED"/>
    <property type="match status" value="1"/>
</dbReference>
<proteinExistence type="predicted"/>
<keyword evidence="3" id="KW-1185">Reference proteome</keyword>
<protein>
    <submittedName>
        <fullName evidence="2">Type II toxin-antitoxin system RelE/ParE family toxin</fullName>
    </submittedName>
</protein>
<gene>
    <name evidence="2" type="ORF">U1T56_08540</name>
</gene>
<dbReference type="Gene3D" id="3.30.2310.20">
    <property type="entry name" value="RelE-like"/>
    <property type="match status" value="1"/>
</dbReference>
<dbReference type="EMBL" id="JBBLZC010000007">
    <property type="protein sequence ID" value="MEK0083198.1"/>
    <property type="molecule type" value="Genomic_DNA"/>
</dbReference>
<keyword evidence="1" id="KW-1277">Toxin-antitoxin system</keyword>
<dbReference type="InterPro" id="IPR035093">
    <property type="entry name" value="RelE/ParE_toxin_dom_sf"/>
</dbReference>
<dbReference type="PANTHER" id="PTHR38813">
    <property type="match status" value="1"/>
</dbReference>